<reference evidence="3" key="1">
    <citation type="journal article" date="2020" name="Stud. Mycol.">
        <title>101 Dothideomycetes genomes: a test case for predicting lifestyles and emergence of pathogens.</title>
        <authorList>
            <person name="Haridas S."/>
            <person name="Albert R."/>
            <person name="Binder M."/>
            <person name="Bloem J."/>
            <person name="Labutti K."/>
            <person name="Salamov A."/>
            <person name="Andreopoulos B."/>
            <person name="Baker S."/>
            <person name="Barry K."/>
            <person name="Bills G."/>
            <person name="Bluhm B."/>
            <person name="Cannon C."/>
            <person name="Castanera R."/>
            <person name="Culley D."/>
            <person name="Daum C."/>
            <person name="Ezra D."/>
            <person name="Gonzalez J."/>
            <person name="Henrissat B."/>
            <person name="Kuo A."/>
            <person name="Liang C."/>
            <person name="Lipzen A."/>
            <person name="Lutzoni F."/>
            <person name="Magnuson J."/>
            <person name="Mondo S."/>
            <person name="Nolan M."/>
            <person name="Ohm R."/>
            <person name="Pangilinan J."/>
            <person name="Park H.-J."/>
            <person name="Ramirez L."/>
            <person name="Alfaro M."/>
            <person name="Sun H."/>
            <person name="Tritt A."/>
            <person name="Yoshinaga Y."/>
            <person name="Zwiers L.-H."/>
            <person name="Turgeon B."/>
            <person name="Goodwin S."/>
            <person name="Spatafora J."/>
            <person name="Crous P."/>
            <person name="Grigoriev I."/>
        </authorList>
    </citation>
    <scope>NUCLEOTIDE SEQUENCE</scope>
    <source>
        <strain evidence="3">CBS 675.92</strain>
    </source>
</reference>
<dbReference type="EMBL" id="ML976999">
    <property type="protein sequence ID" value="KAF1954324.1"/>
    <property type="molecule type" value="Genomic_DNA"/>
</dbReference>
<proteinExistence type="predicted"/>
<gene>
    <name evidence="3" type="ORF">CC80DRAFT_550350</name>
</gene>
<feature type="region of interest" description="Disordered" evidence="1">
    <location>
        <begin position="80"/>
        <end position="139"/>
    </location>
</feature>
<protein>
    <submittedName>
        <fullName evidence="3">Uncharacterized protein</fullName>
    </submittedName>
</protein>
<evidence type="ECO:0000256" key="1">
    <source>
        <dbReference type="SAM" id="MobiDB-lite"/>
    </source>
</evidence>
<name>A0A6A5TQ13_9PLEO</name>
<accession>A0A6A5TQ13</accession>
<feature type="compositionally biased region" description="Pro residues" evidence="1">
    <location>
        <begin position="102"/>
        <end position="115"/>
    </location>
</feature>
<keyword evidence="2" id="KW-0472">Membrane</keyword>
<dbReference type="Gene3D" id="1.20.5.340">
    <property type="match status" value="1"/>
</dbReference>
<evidence type="ECO:0000313" key="3">
    <source>
        <dbReference type="EMBL" id="KAF1954324.1"/>
    </source>
</evidence>
<keyword evidence="2" id="KW-1133">Transmembrane helix</keyword>
<feature type="transmembrane region" description="Helical" evidence="2">
    <location>
        <begin position="12"/>
        <end position="29"/>
    </location>
</feature>
<feature type="compositionally biased region" description="Basic and acidic residues" evidence="1">
    <location>
        <begin position="84"/>
        <end position="101"/>
    </location>
</feature>
<evidence type="ECO:0000313" key="4">
    <source>
        <dbReference type="Proteomes" id="UP000800035"/>
    </source>
</evidence>
<dbReference type="AlphaFoldDB" id="A0A6A5TQ13"/>
<keyword evidence="2" id="KW-0812">Transmembrane</keyword>
<dbReference type="Proteomes" id="UP000800035">
    <property type="component" value="Unassembled WGS sequence"/>
</dbReference>
<organism evidence="3 4">
    <name type="scientific">Byssothecium circinans</name>
    <dbReference type="NCBI Taxonomy" id="147558"/>
    <lineage>
        <taxon>Eukaryota</taxon>
        <taxon>Fungi</taxon>
        <taxon>Dikarya</taxon>
        <taxon>Ascomycota</taxon>
        <taxon>Pezizomycotina</taxon>
        <taxon>Dothideomycetes</taxon>
        <taxon>Pleosporomycetidae</taxon>
        <taxon>Pleosporales</taxon>
        <taxon>Massarineae</taxon>
        <taxon>Massarinaceae</taxon>
        <taxon>Byssothecium</taxon>
    </lineage>
</organism>
<sequence>MGLGADITPYFYQWSTTIFNIFAMIMQFLTHKRQGRDIDTTKSDIRALNGTMHHHDDRIRELGKENAELKKLVEDQASEIASLKADRETHQTKIARLEKDNSPPPASSPPPPPAPAAKKKTPGYAEPTASSTAKRREVL</sequence>
<keyword evidence="4" id="KW-1185">Reference proteome</keyword>
<evidence type="ECO:0000256" key="2">
    <source>
        <dbReference type="SAM" id="Phobius"/>
    </source>
</evidence>